<feature type="compositionally biased region" description="Polar residues" evidence="1">
    <location>
        <begin position="104"/>
        <end position="117"/>
    </location>
</feature>
<evidence type="ECO:0008006" key="4">
    <source>
        <dbReference type="Google" id="ProtNLM"/>
    </source>
</evidence>
<accession>A0A4Y2FFR9</accession>
<name>A0A4Y2FFR9_ARAVE</name>
<protein>
    <recommendedName>
        <fullName evidence="4">Outer dense fiber protein 3</fullName>
    </recommendedName>
</protein>
<dbReference type="Proteomes" id="UP000499080">
    <property type="component" value="Unassembled WGS sequence"/>
</dbReference>
<dbReference type="GO" id="GO:0005856">
    <property type="term" value="C:cytoskeleton"/>
    <property type="evidence" value="ECO:0007669"/>
    <property type="project" value="TreeGrafter"/>
</dbReference>
<feature type="compositionally biased region" description="Polar residues" evidence="1">
    <location>
        <begin position="17"/>
        <end position="27"/>
    </location>
</feature>
<dbReference type="InterPro" id="IPR010736">
    <property type="entry name" value="SHIPPO-rpt"/>
</dbReference>
<dbReference type="OrthoDB" id="406368at2759"/>
<dbReference type="AlphaFoldDB" id="A0A4Y2FFR9"/>
<feature type="region of interest" description="Disordered" evidence="1">
    <location>
        <begin position="80"/>
        <end position="127"/>
    </location>
</feature>
<organism evidence="2 3">
    <name type="scientific">Araneus ventricosus</name>
    <name type="common">Orbweaver spider</name>
    <name type="synonym">Epeira ventricosa</name>
    <dbReference type="NCBI Taxonomy" id="182803"/>
    <lineage>
        <taxon>Eukaryota</taxon>
        <taxon>Metazoa</taxon>
        <taxon>Ecdysozoa</taxon>
        <taxon>Arthropoda</taxon>
        <taxon>Chelicerata</taxon>
        <taxon>Arachnida</taxon>
        <taxon>Araneae</taxon>
        <taxon>Araneomorphae</taxon>
        <taxon>Entelegynae</taxon>
        <taxon>Araneoidea</taxon>
        <taxon>Araneidae</taxon>
        <taxon>Araneus</taxon>
    </lineage>
</organism>
<feature type="region of interest" description="Disordered" evidence="1">
    <location>
        <begin position="1"/>
        <end position="52"/>
    </location>
</feature>
<keyword evidence="3" id="KW-1185">Reference proteome</keyword>
<gene>
    <name evidence="2" type="ORF">AVEN_25005_1</name>
</gene>
<dbReference type="PANTHER" id="PTHR21580:SF28">
    <property type="entry name" value="BOREALIN N-TERMINAL DOMAIN-CONTAINING PROTEIN-RELATED"/>
    <property type="match status" value="1"/>
</dbReference>
<feature type="compositionally biased region" description="Polar residues" evidence="1">
    <location>
        <begin position="1"/>
        <end position="10"/>
    </location>
</feature>
<evidence type="ECO:0000256" key="1">
    <source>
        <dbReference type="SAM" id="MobiDB-lite"/>
    </source>
</evidence>
<proteinExistence type="predicted"/>
<dbReference type="EMBL" id="BGPR01000908">
    <property type="protein sequence ID" value="GBM39787.1"/>
    <property type="molecule type" value="Genomic_DNA"/>
</dbReference>
<reference evidence="2 3" key="1">
    <citation type="journal article" date="2019" name="Sci. Rep.">
        <title>Orb-weaving spider Araneus ventricosus genome elucidates the spidroin gene catalogue.</title>
        <authorList>
            <person name="Kono N."/>
            <person name="Nakamura H."/>
            <person name="Ohtoshi R."/>
            <person name="Moran D.A.P."/>
            <person name="Shinohara A."/>
            <person name="Yoshida Y."/>
            <person name="Fujiwara M."/>
            <person name="Mori M."/>
            <person name="Tomita M."/>
            <person name="Arakawa K."/>
        </authorList>
    </citation>
    <scope>NUCLEOTIDE SEQUENCE [LARGE SCALE GENOMIC DNA]</scope>
</reference>
<evidence type="ECO:0000313" key="2">
    <source>
        <dbReference type="EMBL" id="GBM39787.1"/>
    </source>
</evidence>
<comment type="caution">
    <text evidence="2">The sequence shown here is derived from an EMBL/GenBank/DDBJ whole genome shotgun (WGS) entry which is preliminary data.</text>
</comment>
<dbReference type="Pfam" id="PF07004">
    <property type="entry name" value="SHIPPO-rpt"/>
    <property type="match status" value="2"/>
</dbReference>
<sequence length="216" mass="24094">MKITNGFQNGTTTTTTHSSFVVQQKPWTPTKRRGPISGEWKTPGPADITLPSTFGVQRKVDVTRSKSPAFTFAGKREEKTKFVTPGPGSYNVSGVRRTGKEAQQGKTISGRTKSPQPFKTPAPGEYSPQRRVVLNKSPAFSFGHKGKDPKPDNVPGRPALDLIFLVVNSNFKFIKTGLTFEDNTEWLAQRVIFETNRNFKTNKSEEEILMIYIEIT</sequence>
<dbReference type="PANTHER" id="PTHR21580">
    <property type="entry name" value="SHIPPO-1-RELATED"/>
    <property type="match status" value="1"/>
</dbReference>
<dbReference type="InterPro" id="IPR051291">
    <property type="entry name" value="CIMAP"/>
</dbReference>
<evidence type="ECO:0000313" key="3">
    <source>
        <dbReference type="Proteomes" id="UP000499080"/>
    </source>
</evidence>